<dbReference type="EMBL" id="PZQS01000001">
    <property type="protein sequence ID" value="PVD39277.1"/>
    <property type="molecule type" value="Genomic_DNA"/>
</dbReference>
<feature type="compositionally biased region" description="Basic and acidic residues" evidence="1">
    <location>
        <begin position="1"/>
        <end position="13"/>
    </location>
</feature>
<evidence type="ECO:0000256" key="1">
    <source>
        <dbReference type="SAM" id="MobiDB-lite"/>
    </source>
</evidence>
<keyword evidence="3" id="KW-1185">Reference proteome</keyword>
<accession>A0A2T7Q0V6</accession>
<comment type="caution">
    <text evidence="2">The sequence shown here is derived from an EMBL/GenBank/DDBJ whole genome shotgun (WGS) entry which is preliminary data.</text>
</comment>
<organism evidence="2 3">
    <name type="scientific">Pomacea canaliculata</name>
    <name type="common">Golden apple snail</name>
    <dbReference type="NCBI Taxonomy" id="400727"/>
    <lineage>
        <taxon>Eukaryota</taxon>
        <taxon>Metazoa</taxon>
        <taxon>Spiralia</taxon>
        <taxon>Lophotrochozoa</taxon>
        <taxon>Mollusca</taxon>
        <taxon>Gastropoda</taxon>
        <taxon>Caenogastropoda</taxon>
        <taxon>Architaenioglossa</taxon>
        <taxon>Ampullarioidea</taxon>
        <taxon>Ampullariidae</taxon>
        <taxon>Pomacea</taxon>
    </lineage>
</organism>
<feature type="region of interest" description="Disordered" evidence="1">
    <location>
        <begin position="1"/>
        <end position="20"/>
    </location>
</feature>
<name>A0A2T7Q0V6_POMCA</name>
<gene>
    <name evidence="2" type="ORF">C0Q70_01905</name>
</gene>
<evidence type="ECO:0000313" key="3">
    <source>
        <dbReference type="Proteomes" id="UP000245119"/>
    </source>
</evidence>
<evidence type="ECO:0000313" key="2">
    <source>
        <dbReference type="EMBL" id="PVD39277.1"/>
    </source>
</evidence>
<proteinExistence type="predicted"/>
<sequence>MKAGDRPFRDSERKRHPNPKAQVKFAMRIQKENKEASSGHELGRSFDTLLLAVFKRQRRTHEFQL</sequence>
<reference evidence="2 3" key="1">
    <citation type="submission" date="2018-04" db="EMBL/GenBank/DDBJ databases">
        <title>The genome of golden apple snail Pomacea canaliculata provides insight into stress tolerance and invasive adaptation.</title>
        <authorList>
            <person name="Liu C."/>
            <person name="Liu B."/>
            <person name="Ren Y."/>
            <person name="Zhang Y."/>
            <person name="Wang H."/>
            <person name="Li S."/>
            <person name="Jiang F."/>
            <person name="Yin L."/>
            <person name="Zhang G."/>
            <person name="Qian W."/>
            <person name="Fan W."/>
        </authorList>
    </citation>
    <scope>NUCLEOTIDE SEQUENCE [LARGE SCALE GENOMIC DNA]</scope>
    <source>
        <strain evidence="2">SZHN2017</strain>
        <tissue evidence="2">Muscle</tissue>
    </source>
</reference>
<dbReference type="AlphaFoldDB" id="A0A2T7Q0V6"/>
<protein>
    <submittedName>
        <fullName evidence="2">Uncharacterized protein</fullName>
    </submittedName>
</protein>
<dbReference type="Proteomes" id="UP000245119">
    <property type="component" value="Linkage Group LG1"/>
</dbReference>